<sequence length="108" mass="12639">MEWRNQDRELLDLIQREISWSRGGGVKPSFFQNRKERKHSQRKCRHDSSVKQEERRLSGMGCLENNEALVGSLSRQINQMKVRTLGNVFNFQIHSRLGPVNKGEKFPS</sequence>
<proteinExistence type="predicted"/>
<evidence type="ECO:0000256" key="1">
    <source>
        <dbReference type="SAM" id="MobiDB-lite"/>
    </source>
</evidence>
<organism evidence="2 3">
    <name type="scientific">Lithospermum erythrorhizon</name>
    <name type="common">Purple gromwell</name>
    <name type="synonym">Lithospermum officinale var. erythrorhizon</name>
    <dbReference type="NCBI Taxonomy" id="34254"/>
    <lineage>
        <taxon>Eukaryota</taxon>
        <taxon>Viridiplantae</taxon>
        <taxon>Streptophyta</taxon>
        <taxon>Embryophyta</taxon>
        <taxon>Tracheophyta</taxon>
        <taxon>Spermatophyta</taxon>
        <taxon>Magnoliopsida</taxon>
        <taxon>eudicotyledons</taxon>
        <taxon>Gunneridae</taxon>
        <taxon>Pentapetalae</taxon>
        <taxon>asterids</taxon>
        <taxon>lamiids</taxon>
        <taxon>Boraginales</taxon>
        <taxon>Boraginaceae</taxon>
        <taxon>Boraginoideae</taxon>
        <taxon>Lithospermeae</taxon>
        <taxon>Lithospermum</taxon>
    </lineage>
</organism>
<feature type="compositionally biased region" description="Basic residues" evidence="1">
    <location>
        <begin position="35"/>
        <end position="45"/>
    </location>
</feature>
<comment type="caution">
    <text evidence="2">The sequence shown here is derived from an EMBL/GenBank/DDBJ whole genome shotgun (WGS) entry which is preliminary data.</text>
</comment>
<accession>A0AAV3RZ34</accession>
<feature type="region of interest" description="Disordered" evidence="1">
    <location>
        <begin position="29"/>
        <end position="51"/>
    </location>
</feature>
<dbReference type="Proteomes" id="UP001454036">
    <property type="component" value="Unassembled WGS sequence"/>
</dbReference>
<dbReference type="EMBL" id="BAABME010013455">
    <property type="protein sequence ID" value="GAA0186194.1"/>
    <property type="molecule type" value="Genomic_DNA"/>
</dbReference>
<name>A0AAV3RZ34_LITER</name>
<gene>
    <name evidence="2" type="ORF">LIER_33482</name>
</gene>
<keyword evidence="3" id="KW-1185">Reference proteome</keyword>
<reference evidence="2 3" key="1">
    <citation type="submission" date="2024-01" db="EMBL/GenBank/DDBJ databases">
        <title>The complete chloroplast genome sequence of Lithospermum erythrorhizon: insights into the phylogenetic relationship among Boraginaceae species and the maternal lineages of purple gromwells.</title>
        <authorList>
            <person name="Okada T."/>
            <person name="Watanabe K."/>
        </authorList>
    </citation>
    <scope>NUCLEOTIDE SEQUENCE [LARGE SCALE GENOMIC DNA]</scope>
</reference>
<evidence type="ECO:0000313" key="3">
    <source>
        <dbReference type="Proteomes" id="UP001454036"/>
    </source>
</evidence>
<protein>
    <submittedName>
        <fullName evidence="2">Uncharacterized protein</fullName>
    </submittedName>
</protein>
<evidence type="ECO:0000313" key="2">
    <source>
        <dbReference type="EMBL" id="GAA0186194.1"/>
    </source>
</evidence>
<dbReference type="AlphaFoldDB" id="A0AAV3RZ34"/>